<evidence type="ECO:0000313" key="24">
    <source>
        <dbReference type="Proteomes" id="UP000590564"/>
    </source>
</evidence>
<protein>
    <submittedName>
        <fullName evidence="12">DUF2108 domain-containing protein</fullName>
    </submittedName>
    <submittedName>
        <fullName evidence="3">Energy-converting hydrogenase A subunit D</fullName>
    </submittedName>
</protein>
<dbReference type="EMBL" id="JACDUO010000001">
    <property type="protein sequence ID" value="MBA2863275.1"/>
    <property type="molecule type" value="Genomic_DNA"/>
</dbReference>
<evidence type="ECO:0000313" key="13">
    <source>
        <dbReference type="EMBL" id="MBM7409492.1"/>
    </source>
</evidence>
<gene>
    <name evidence="12" type="ORF">H0S71_03970</name>
    <name evidence="13" type="ORF">HNP85_001164</name>
    <name evidence="4" type="ORF">HNP86_000275</name>
    <name evidence="3" type="ORF">HNP87_000277</name>
    <name evidence="6" type="ORF">HNP91_000278</name>
    <name evidence="10" type="ORF">HNP92_000592</name>
    <name evidence="5" type="ORF">HNP93_000278</name>
    <name evidence="7" type="ORF">HNP94_000275</name>
    <name evidence="8" type="ORF">HNP95_000279</name>
    <name evidence="11" type="ORF">HNP96_000741</name>
    <name evidence="9" type="ORF">HNP97_000692</name>
    <name evidence="14" type="ORF">J2745_001249</name>
    <name evidence="2" type="ORF">MMJJ_13880</name>
</gene>
<evidence type="ECO:0000313" key="23">
    <source>
        <dbReference type="Proteomes" id="UP000584706"/>
    </source>
</evidence>
<proteinExistence type="predicted"/>
<organism evidence="2 15">
    <name type="scientific">Methanococcus maripaludis</name>
    <name type="common">Methanococcus deltae</name>
    <dbReference type="NCBI Taxonomy" id="39152"/>
    <lineage>
        <taxon>Archaea</taxon>
        <taxon>Methanobacteriati</taxon>
        <taxon>Methanobacteriota</taxon>
        <taxon>Methanomada group</taxon>
        <taxon>Methanococci</taxon>
        <taxon>Methanococcales</taxon>
        <taxon>Methanococcaceae</taxon>
        <taxon>Methanococcus</taxon>
    </lineage>
</organism>
<evidence type="ECO:0000256" key="1">
    <source>
        <dbReference type="SAM" id="Phobius"/>
    </source>
</evidence>
<evidence type="ECO:0000313" key="21">
    <source>
        <dbReference type="Proteomes" id="UP000568063"/>
    </source>
</evidence>
<reference evidence="15" key="1">
    <citation type="journal article" date="2018" name="Genome Announc.">
        <title>Complete Genome Sequence of the Methanococcus maripaludis Type Strain JJ (DSM 2067), a Model for Selenoprotein Synthesis in Archaea.</title>
        <authorList>
            <person name="Poehlein A."/>
            <person name="Heym D."/>
            <person name="Quitzke V."/>
            <person name="Fersch J."/>
            <person name="Daniel R."/>
            <person name="Rother M."/>
        </authorList>
    </citation>
    <scope>NUCLEOTIDE SEQUENCE [LARGE SCALE GENOMIC DNA]</scope>
    <source>
        <strain evidence="15">DSM 2067</strain>
    </source>
</reference>
<dbReference type="OMA" id="LEIGMIG"/>
<dbReference type="Proteomes" id="UP000571751">
    <property type="component" value="Unassembled WGS sequence"/>
</dbReference>
<feature type="transmembrane region" description="Helical" evidence="1">
    <location>
        <begin position="29"/>
        <end position="47"/>
    </location>
</feature>
<evidence type="ECO:0000313" key="15">
    <source>
        <dbReference type="Proteomes" id="UP000239462"/>
    </source>
</evidence>
<dbReference type="Proteomes" id="UP000536195">
    <property type="component" value="Unassembled WGS sequence"/>
</dbReference>
<evidence type="ECO:0000313" key="5">
    <source>
        <dbReference type="EMBL" id="MBA2857577.1"/>
    </source>
</evidence>
<dbReference type="KEGG" id="mmad:MMJJ_13880"/>
<dbReference type="Proteomes" id="UP000742560">
    <property type="component" value="Unassembled WGS sequence"/>
</dbReference>
<name>A0A2L1CD05_METMI</name>
<dbReference type="Proteomes" id="UP000584706">
    <property type="component" value="Unassembled WGS sequence"/>
</dbReference>
<dbReference type="EMBL" id="JACDUP010000001">
    <property type="protein sequence ID" value="MBA2868120.1"/>
    <property type="molecule type" value="Genomic_DNA"/>
</dbReference>
<dbReference type="EMBL" id="JACHIQ010000001">
    <property type="protein sequence ID" value="MBB6067202.1"/>
    <property type="molecule type" value="Genomic_DNA"/>
</dbReference>
<feature type="transmembrane region" description="Helical" evidence="1">
    <location>
        <begin position="6"/>
        <end position="22"/>
    </location>
</feature>
<dbReference type="EMBL" id="JAFBBC010000001">
    <property type="protein sequence ID" value="MBM7409492.1"/>
    <property type="molecule type" value="Genomic_DNA"/>
</dbReference>
<evidence type="ECO:0000313" key="12">
    <source>
        <dbReference type="EMBL" id="MBG0769048.1"/>
    </source>
</evidence>
<evidence type="ECO:0000313" key="22">
    <source>
        <dbReference type="Proteomes" id="UP000571751"/>
    </source>
</evidence>
<evidence type="ECO:0000313" key="14">
    <source>
        <dbReference type="EMBL" id="MBP2219756.1"/>
    </source>
</evidence>
<dbReference type="EMBL" id="JACHED010000001">
    <property type="protein sequence ID" value="MBB6496720.1"/>
    <property type="molecule type" value="Genomic_DNA"/>
</dbReference>
<evidence type="ECO:0000313" key="19">
    <source>
        <dbReference type="Proteomes" id="UP000564425"/>
    </source>
</evidence>
<dbReference type="Pfam" id="PF09881">
    <property type="entry name" value="EhaD"/>
    <property type="match status" value="1"/>
</dbReference>
<dbReference type="EMBL" id="JACDUM010000001">
    <property type="protein sequence ID" value="MBA2859483.1"/>
    <property type="molecule type" value="Genomic_DNA"/>
</dbReference>
<feature type="transmembrane region" description="Helical" evidence="1">
    <location>
        <begin position="53"/>
        <end position="73"/>
    </location>
</feature>
<evidence type="ECO:0000313" key="17">
    <source>
        <dbReference type="Proteomes" id="UP000558015"/>
    </source>
</evidence>
<dbReference type="EMBL" id="JACCQJ010000001">
    <property type="protein sequence ID" value="MBG0769048.1"/>
    <property type="molecule type" value="Genomic_DNA"/>
</dbReference>
<evidence type="ECO:0000313" key="2">
    <source>
        <dbReference type="EMBL" id="AVB76766.1"/>
    </source>
</evidence>
<keyword evidence="1" id="KW-1133">Transmembrane helix</keyword>
<dbReference type="EMBL" id="JACDUI010000001">
    <property type="protein sequence ID" value="MBA2839765.1"/>
    <property type="molecule type" value="Genomic_DNA"/>
</dbReference>
<keyword evidence="1" id="KW-0472">Membrane</keyword>
<evidence type="ECO:0000313" key="7">
    <source>
        <dbReference type="EMBL" id="MBA2863275.1"/>
    </source>
</evidence>
<reference evidence="16 23" key="4">
    <citation type="submission" date="2020-08" db="EMBL/GenBank/DDBJ databases">
        <title>Genomic Encyclopedia of Type Strains, Phase IV (KMG-V): Genome sequencing to study the core and pangenomes of soil and plant-associated prokaryotes.</title>
        <authorList>
            <person name="Whitman W."/>
        </authorList>
    </citation>
    <scope>NUCLEOTIDE SEQUENCE [LARGE SCALE GENOMIC DNA]</scope>
    <source>
        <strain evidence="4 19">A1</strain>
        <strain evidence="3 18">A4</strain>
        <strain evidence="10 16">C11</strain>
        <strain evidence="5 17">C12</strain>
        <strain evidence="7 20">C13</strain>
        <strain evidence="8 22">C14</strain>
        <strain evidence="6 21">C9</strain>
        <strain evidence="11 24">D1</strain>
        <strain evidence="9 23">DSM 7078</strain>
        <strain evidence="13">RC</strain>
    </source>
</reference>
<dbReference type="Proteomes" id="UP000558015">
    <property type="component" value="Unassembled WGS sequence"/>
</dbReference>
<dbReference type="EMBL" id="CP026606">
    <property type="protein sequence ID" value="AVB76766.1"/>
    <property type="molecule type" value="Genomic_DNA"/>
</dbReference>
<dbReference type="Proteomes" id="UP000590564">
    <property type="component" value="Unassembled WGS sequence"/>
</dbReference>
<evidence type="ECO:0000313" key="4">
    <source>
        <dbReference type="EMBL" id="MBA2850144.1"/>
    </source>
</evidence>
<dbReference type="Proteomes" id="UP000564425">
    <property type="component" value="Unassembled WGS sequence"/>
</dbReference>
<dbReference type="Proteomes" id="UP000567099">
    <property type="component" value="Unassembled WGS sequence"/>
</dbReference>
<evidence type="ECO:0000313" key="6">
    <source>
        <dbReference type="EMBL" id="MBA2859483.1"/>
    </source>
</evidence>
<reference evidence="2" key="2">
    <citation type="submission" date="2018-02" db="EMBL/GenBank/DDBJ databases">
        <title>Complete genome sequence of the Methanococcus maripaludis type strain JJ (DSM 2067), a model for selenoprotein synthesis in Archaea.</title>
        <authorList>
            <person name="Poehlein A."/>
            <person name="Heym D."/>
            <person name="Quitzke V."/>
            <person name="Fersch J."/>
            <person name="Daniel R."/>
            <person name="Rother M."/>
        </authorList>
    </citation>
    <scope>NUCLEOTIDE SEQUENCE [LARGE SCALE GENOMIC DNA]</scope>
    <source>
        <strain evidence="2">DSM 2067</strain>
    </source>
</reference>
<dbReference type="InterPro" id="IPR011308">
    <property type="entry name" value="Prd_NiFe_hyd_3_EhaD"/>
</dbReference>
<dbReference type="RefSeq" id="WP_011171395.1">
    <property type="nucleotide sequence ID" value="NZ_BAAABJ010000001.1"/>
</dbReference>
<dbReference type="EMBL" id="JACHEC010000001">
    <property type="protein sequence ID" value="MBB6401307.1"/>
    <property type="molecule type" value="Genomic_DNA"/>
</dbReference>
<evidence type="ECO:0000313" key="10">
    <source>
        <dbReference type="EMBL" id="MBB6401307.1"/>
    </source>
</evidence>
<accession>A0A2L1CD05</accession>
<evidence type="ECO:0000313" key="18">
    <source>
        <dbReference type="Proteomes" id="UP000563838"/>
    </source>
</evidence>
<dbReference type="GeneID" id="10983026"/>
<dbReference type="Proteomes" id="UP000714405">
    <property type="component" value="Unassembled WGS sequence"/>
</dbReference>
<evidence type="ECO:0000313" key="8">
    <source>
        <dbReference type="EMBL" id="MBA2868120.1"/>
    </source>
</evidence>
<dbReference type="PIRSF" id="PIRSF006581">
    <property type="entry name" value="EhaD"/>
    <property type="match status" value="1"/>
</dbReference>
<reference evidence="12" key="3">
    <citation type="submission" date="2020-07" db="EMBL/GenBank/DDBJ databases">
        <title>Severe corrosion of carbon steel in oil field produced water can be linked to methanogenic archaea containing a special type of NiFe hydrogenase.</title>
        <authorList>
            <person name="Lahme S."/>
            <person name="Mand J."/>
            <person name="Longwell J."/>
            <person name="Smith R."/>
            <person name="Enning D."/>
        </authorList>
    </citation>
    <scope>NUCLEOTIDE SEQUENCE</scope>
    <source>
        <strain evidence="12">MIC098Bin5</strain>
    </source>
</reference>
<dbReference type="Proteomes" id="UP000568063">
    <property type="component" value="Unassembled WGS sequence"/>
</dbReference>
<dbReference type="EMBL" id="JAGINF010000003">
    <property type="protein sequence ID" value="MBP2219756.1"/>
    <property type="molecule type" value="Genomic_DNA"/>
</dbReference>
<dbReference type="Proteomes" id="UP000239462">
    <property type="component" value="Chromosome"/>
</dbReference>
<evidence type="ECO:0000313" key="16">
    <source>
        <dbReference type="Proteomes" id="UP000536195"/>
    </source>
</evidence>
<dbReference type="Proteomes" id="UP000563838">
    <property type="component" value="Unassembled WGS sequence"/>
</dbReference>
<dbReference type="InterPro" id="IPR019213">
    <property type="entry name" value="EhaD-like"/>
</dbReference>
<evidence type="ECO:0000313" key="3">
    <source>
        <dbReference type="EMBL" id="MBA2839765.1"/>
    </source>
</evidence>
<dbReference type="AlphaFoldDB" id="A0A2L1CD05"/>
<keyword evidence="1" id="KW-0812">Transmembrane</keyword>
<dbReference type="EMBL" id="JACDUH010000001">
    <property type="protein sequence ID" value="MBA2850144.1"/>
    <property type="molecule type" value="Genomic_DNA"/>
</dbReference>
<reference evidence="14" key="5">
    <citation type="submission" date="2021-03" db="EMBL/GenBank/DDBJ databases">
        <title>Genomic Encyclopedia of Type Strains, Phase IV (KMG-IV): sequencing the most valuable type-strain genomes for metagenomic binning, comparative biology and taxonomic classification.</title>
        <authorList>
            <person name="Goeker M."/>
        </authorList>
    </citation>
    <scope>NUCLEOTIDE SEQUENCE</scope>
    <source>
        <strain evidence="14">DSM 2771</strain>
    </source>
</reference>
<evidence type="ECO:0000313" key="9">
    <source>
        <dbReference type="EMBL" id="MBB6067202.1"/>
    </source>
</evidence>
<sequence>MEILPIVAAGCCILGGIGTIIHTHNINKIIMFALLESGLIGFIASFYYLDVAIVSSVLEPISTLILLLGVLKYEYILRTKKKYSAEVPVLTK</sequence>
<evidence type="ECO:0000313" key="11">
    <source>
        <dbReference type="EMBL" id="MBB6496720.1"/>
    </source>
</evidence>
<dbReference type="EMBL" id="JACDUN010000001">
    <property type="protein sequence ID" value="MBA2857577.1"/>
    <property type="molecule type" value="Genomic_DNA"/>
</dbReference>
<dbReference type="Proteomes" id="UP000722095">
    <property type="component" value="Unassembled WGS sequence"/>
</dbReference>
<evidence type="ECO:0000313" key="20">
    <source>
        <dbReference type="Proteomes" id="UP000567099"/>
    </source>
</evidence>